<feature type="compositionally biased region" description="Acidic residues" evidence="2">
    <location>
        <begin position="586"/>
        <end position="612"/>
    </location>
</feature>
<feature type="compositionally biased region" description="Low complexity" evidence="2">
    <location>
        <begin position="254"/>
        <end position="272"/>
    </location>
</feature>
<dbReference type="Proteomes" id="UP000077154">
    <property type="component" value="Unassembled WGS sequence"/>
</dbReference>
<evidence type="ECO:0000313" key="3">
    <source>
        <dbReference type="EMBL" id="OAF62625.1"/>
    </source>
</evidence>
<feature type="region of interest" description="Disordered" evidence="2">
    <location>
        <begin position="801"/>
        <end position="823"/>
    </location>
</feature>
<feature type="region of interest" description="Disordered" evidence="2">
    <location>
        <begin position="584"/>
        <end position="614"/>
    </location>
</feature>
<dbReference type="AlphaFoldDB" id="A0A177AKR9"/>
<reference evidence="3" key="1">
    <citation type="submission" date="2016-03" db="EMBL/GenBank/DDBJ databases">
        <title>Updated assembly of Pseudogymnoascus destructans, the fungus causing white-nose syndrome of bats.</title>
        <authorList>
            <person name="Palmer J.M."/>
            <person name="Drees K.P."/>
            <person name="Foster J.T."/>
            <person name="Lindner D.L."/>
        </authorList>
    </citation>
    <scope>NUCLEOTIDE SEQUENCE [LARGE SCALE GENOMIC DNA]</scope>
    <source>
        <strain evidence="3">20631-21</strain>
    </source>
</reference>
<feature type="compositionally biased region" description="Polar residues" evidence="2">
    <location>
        <begin position="323"/>
        <end position="364"/>
    </location>
</feature>
<dbReference type="OrthoDB" id="3438840at2759"/>
<feature type="compositionally biased region" description="Low complexity" evidence="2">
    <location>
        <begin position="313"/>
        <end position="322"/>
    </location>
</feature>
<feature type="region of interest" description="Disordered" evidence="2">
    <location>
        <begin position="741"/>
        <end position="770"/>
    </location>
</feature>
<dbReference type="VEuPathDB" id="FungiDB:GMDG_00393"/>
<feature type="region of interest" description="Disordered" evidence="2">
    <location>
        <begin position="650"/>
        <end position="681"/>
    </location>
</feature>
<feature type="compositionally biased region" description="Polar residues" evidence="2">
    <location>
        <begin position="118"/>
        <end position="130"/>
    </location>
</feature>
<evidence type="ECO:0000256" key="1">
    <source>
        <dbReference type="SAM" id="Coils"/>
    </source>
</evidence>
<gene>
    <name evidence="3" type="ORF">VC83_01123</name>
</gene>
<dbReference type="GeneID" id="36284215"/>
<keyword evidence="1" id="KW-0175">Coiled coil</keyword>
<sequence length="907" mass="100062">MHQGAPTTTATMAYPSLPASPTLTNPDMILPYGDYDSTPSPPRSAVWKGRSQDMDFAQPLAYGDNSMVAVPMTPITPIIYGNGTMLSDIGEVTEAESTPGVGVRRMRDRLARGDDSPVKSSPTMGYQSTVKRSKVPAHQRSASMESTSTVTTEAPAGEPFGDFDDTVSVDESAFQGDDEESVVGETYGQAMLAEVKTMYRTDARTVDARREKEDEELSSAALSKRAEMILSNAKQRLDNMEGNLSRARSSLYISPSSSMSSIHSSSPLSRLTPSPPEPRIISQMGLPPARHRQLNHPNLGPNGPAHARVGSENSLPLSPNNNIQKTTVISRPTLVSRQSLPPIASPQSEGPQRQDSYRSQTAAQESRRLSLNEHLDPVSGIVIMETGSDGDHPFPSPLEVDRFIRSSTAEPHSWHEIDPRALTRSASSMQMRDLSVKMKDLKGKISTLRDRAKEENMKRRSVQSLRTLSPFTAAEQWYTTSTEQEIQQKQVNNTLDHVTEDAAEDVEDYQESETTSIYQDFEEHQDQEEYGNVVDSFGEEEQGNDHEASEEPAEFENALAENNHQQNDLQDDDLEQDSLQEHVEDRELDEEQPVDDEDQDESVDGEEYDDASSDVASLYHDTSQVPLSHEDREDAFDYEHFFLHSAMGTMSQQKYGRRGSTDSYGSEDSVETTRGVDAPATGTYKDELKHAVVGHTRHKSIDTVSTMATFATAKSRHTEVDLQTEYYNFAVQHVRRSQQIHGVDTSKALPTTPDNEAGDAGQESRRGSVIKSGVIQPVAIQRPSISSFTSSSSTTRFFPLINRPRNASGTSTPSSYPSSPASNPGELLGMALTTGMLNGGEERAAQPSPVSMLHRDDQILVERLVANVGKCVVGLQETRRTSAENRVWRKRLEIAYRILDGDESLLK</sequence>
<accession>A0A177AKR9</accession>
<protein>
    <submittedName>
        <fullName evidence="3">Uncharacterized protein</fullName>
    </submittedName>
</protein>
<organism evidence="3">
    <name type="scientific">Pseudogymnoascus destructans</name>
    <dbReference type="NCBI Taxonomy" id="655981"/>
    <lineage>
        <taxon>Eukaryota</taxon>
        <taxon>Fungi</taxon>
        <taxon>Dikarya</taxon>
        <taxon>Ascomycota</taxon>
        <taxon>Pezizomycotina</taxon>
        <taxon>Leotiomycetes</taxon>
        <taxon>Thelebolales</taxon>
        <taxon>Thelebolaceae</taxon>
        <taxon>Pseudogymnoascus</taxon>
    </lineage>
</organism>
<evidence type="ECO:0000256" key="2">
    <source>
        <dbReference type="SAM" id="MobiDB-lite"/>
    </source>
</evidence>
<feature type="compositionally biased region" description="Low complexity" evidence="2">
    <location>
        <begin position="807"/>
        <end position="823"/>
    </location>
</feature>
<dbReference type="RefSeq" id="XP_024327897.1">
    <property type="nucleotide sequence ID" value="XM_024464808.1"/>
</dbReference>
<feature type="coiled-coil region" evidence="1">
    <location>
        <begin position="431"/>
        <end position="458"/>
    </location>
</feature>
<feature type="coiled-coil region" evidence="1">
    <location>
        <begin position="223"/>
        <end position="250"/>
    </location>
</feature>
<feature type="region of interest" description="Disordered" evidence="2">
    <location>
        <begin position="254"/>
        <end position="369"/>
    </location>
</feature>
<feature type="compositionally biased region" description="Polar residues" evidence="2">
    <location>
        <begin position="140"/>
        <end position="152"/>
    </location>
</feature>
<dbReference type="eggNOG" id="ENOG502SDRZ">
    <property type="taxonomic scope" value="Eukaryota"/>
</dbReference>
<feature type="region of interest" description="Disordered" evidence="2">
    <location>
        <begin position="111"/>
        <end position="161"/>
    </location>
</feature>
<name>A0A177AKR9_9PEZI</name>
<dbReference type="EMBL" id="KV441387">
    <property type="protein sequence ID" value="OAF62625.1"/>
    <property type="molecule type" value="Genomic_DNA"/>
</dbReference>
<proteinExistence type="predicted"/>